<evidence type="ECO:0000256" key="2">
    <source>
        <dbReference type="ARBA" id="ARBA00010991"/>
    </source>
</evidence>
<comment type="caution">
    <text evidence="6">The sequence shown here is derived from an EMBL/GenBank/DDBJ whole genome shotgun (WGS) entry which is preliminary data.</text>
</comment>
<dbReference type="Proteomes" id="UP001151582">
    <property type="component" value="Unassembled WGS sequence"/>
</dbReference>
<dbReference type="GO" id="GO:0006281">
    <property type="term" value="P:DNA repair"/>
    <property type="evidence" value="ECO:0007669"/>
    <property type="project" value="UniProtKB-KW"/>
</dbReference>
<dbReference type="Gene3D" id="3.70.10.10">
    <property type="match status" value="1"/>
</dbReference>
<name>A0A9W8B0V3_9FUNG</name>
<keyword evidence="3" id="KW-0227">DNA damage</keyword>
<reference evidence="6" key="1">
    <citation type="submission" date="2022-07" db="EMBL/GenBank/DDBJ databases">
        <title>Phylogenomic reconstructions and comparative analyses of Kickxellomycotina fungi.</title>
        <authorList>
            <person name="Reynolds N.K."/>
            <person name="Stajich J.E."/>
            <person name="Barry K."/>
            <person name="Grigoriev I.V."/>
            <person name="Crous P."/>
            <person name="Smith M.E."/>
        </authorList>
    </citation>
    <scope>NUCLEOTIDE SEQUENCE</scope>
    <source>
        <strain evidence="6">RSA 567</strain>
    </source>
</reference>
<dbReference type="GO" id="GO:0030896">
    <property type="term" value="C:checkpoint clamp complex"/>
    <property type="evidence" value="ECO:0007669"/>
    <property type="project" value="TreeGrafter"/>
</dbReference>
<dbReference type="GO" id="GO:0008311">
    <property type="term" value="F:double-stranded DNA 3'-5' DNA exonuclease activity"/>
    <property type="evidence" value="ECO:0007669"/>
    <property type="project" value="UniProtKB-EC"/>
</dbReference>
<dbReference type="PANTHER" id="PTHR10870:SF0">
    <property type="entry name" value="CELL CYCLE CHECKPOINT PROTEIN RAD1"/>
    <property type="match status" value="1"/>
</dbReference>
<comment type="similarity">
    <text evidence="2">Belongs to the rad1 family.</text>
</comment>
<evidence type="ECO:0000256" key="4">
    <source>
        <dbReference type="ARBA" id="ARBA00023204"/>
    </source>
</evidence>
<dbReference type="OrthoDB" id="337581at2759"/>
<dbReference type="InterPro" id="IPR003021">
    <property type="entry name" value="Rad1_Rec1_Rad17"/>
</dbReference>
<dbReference type="GO" id="GO:0000077">
    <property type="term" value="P:DNA damage checkpoint signaling"/>
    <property type="evidence" value="ECO:0007669"/>
    <property type="project" value="InterPro"/>
</dbReference>
<evidence type="ECO:0000256" key="1">
    <source>
        <dbReference type="ARBA" id="ARBA00004123"/>
    </source>
</evidence>
<keyword evidence="7" id="KW-1185">Reference proteome</keyword>
<protein>
    <submittedName>
        <fullName evidence="6">SsDNA endodeoxyribonuclease</fullName>
        <ecNumber evidence="6">3.1.11.2</ecNumber>
    </submittedName>
</protein>
<accession>A0A9W8B0V3</accession>
<proteinExistence type="inferred from homology"/>
<organism evidence="6 7">
    <name type="scientific">Dimargaris verticillata</name>
    <dbReference type="NCBI Taxonomy" id="2761393"/>
    <lineage>
        <taxon>Eukaryota</taxon>
        <taxon>Fungi</taxon>
        <taxon>Fungi incertae sedis</taxon>
        <taxon>Zoopagomycota</taxon>
        <taxon>Kickxellomycotina</taxon>
        <taxon>Dimargaritomycetes</taxon>
        <taxon>Dimargaritales</taxon>
        <taxon>Dimargaritaceae</taxon>
        <taxon>Dimargaris</taxon>
    </lineage>
</organism>
<dbReference type="PRINTS" id="PR01245">
    <property type="entry name" value="RAD1REC1"/>
</dbReference>
<evidence type="ECO:0000256" key="3">
    <source>
        <dbReference type="ARBA" id="ARBA00022763"/>
    </source>
</evidence>
<evidence type="ECO:0000313" key="6">
    <source>
        <dbReference type="EMBL" id="KAJ1975557.1"/>
    </source>
</evidence>
<dbReference type="InterPro" id="IPR046938">
    <property type="entry name" value="DNA_clamp_sf"/>
</dbReference>
<dbReference type="PANTHER" id="PTHR10870">
    <property type="entry name" value="CELL CYCLE CHECKPOINT PROTEIN RAD1"/>
    <property type="match status" value="1"/>
</dbReference>
<evidence type="ECO:0000256" key="5">
    <source>
        <dbReference type="ARBA" id="ARBA00023242"/>
    </source>
</evidence>
<comment type="subcellular location">
    <subcellularLocation>
        <location evidence="1">Nucleus</location>
    </subcellularLocation>
</comment>
<dbReference type="AlphaFoldDB" id="A0A9W8B0V3"/>
<evidence type="ECO:0000313" key="7">
    <source>
        <dbReference type="Proteomes" id="UP001151582"/>
    </source>
</evidence>
<dbReference type="EC" id="3.1.11.2" evidence="6"/>
<dbReference type="Pfam" id="PF02144">
    <property type="entry name" value="Rad1"/>
    <property type="match status" value="1"/>
</dbReference>
<keyword evidence="6" id="KW-0378">Hydrolase</keyword>
<gene>
    <name evidence="6" type="primary">RAD1</name>
    <name evidence="6" type="ORF">H4R34_004293</name>
</gene>
<keyword evidence="4" id="KW-0234">DNA repair</keyword>
<keyword evidence="5" id="KW-0539">Nucleus</keyword>
<sequence>MPDSLTPTTPLPPSGSTLDYAFIAKLQNVRPLVHLLKAIHFKERAQCVITAQGVKFSIEDSRSVQAHAYLQRQFFQDFRLADQLLRSTASAADSETTTPATPTASDVEIAFSVQLNVLLGCLTIFSGSASHHHGATNSPSSAAGGTMGPSAAVAGYHAPPPPANSGTYRGFTSLGWVVNRQGSELEFVLEENEVISVCKLATFEAEDMAEFNFGQNPVCDRLIIKSEVLRDALAELDPSSEKIAFGFYHHAPHFRLSTTGMGGSTEVNFAKDTDIMEAFFCTEAHSVTYRFNQVKQALNALVYSTKTSIRVNTQGFLSMQFMIPADRTDSCFVELLCSPLHSSA</sequence>
<dbReference type="EMBL" id="JANBQB010000515">
    <property type="protein sequence ID" value="KAJ1975557.1"/>
    <property type="molecule type" value="Genomic_DNA"/>
</dbReference>
<dbReference type="SUPFAM" id="SSF55979">
    <property type="entry name" value="DNA clamp"/>
    <property type="match status" value="1"/>
</dbReference>